<evidence type="ECO:0000256" key="1">
    <source>
        <dbReference type="SAM" id="SignalP"/>
    </source>
</evidence>
<sequence>MSGPPASFDRRGFLTTLTGSAAAAAGLAFLPAGTASAGEGVTTLDVLSDVQGDLADFSHVLNHLDSLGTADALVVNGDLVANGHVSEYEAYREVLDSHPHPERVISTIGNHEQYNDAPFDAQVDRFLGYTGMADVYTETLVGDVPLLTIGTTEPIAGTSGPFVTLGAEQLSWLDGRLSEHARNGRPVFVFSHHVLPDSVSGTTGDDSARFYDRDFVDETELLEVLGSRSGVVFLSGHTHWSLERDDWATRKVVSGGDPRGFTVVNTGFVQTLFGPDGRGGERAIDGSAAQGLRIEVAADGAVTVHARDLKAGTVIRSLEIEAPNA</sequence>
<feature type="chain" id="PRO_5029634203" evidence="1">
    <location>
        <begin position="38"/>
        <end position="325"/>
    </location>
</feature>
<dbReference type="OMA" id="TEYMEYN"/>
<reference evidence="4 5" key="1">
    <citation type="journal article" date="2019" name="Nat. Commun.">
        <title>The antimicrobial potential of Streptomyces from insect microbiomes.</title>
        <authorList>
            <person name="Chevrette M.G."/>
            <person name="Carlson C.M."/>
            <person name="Ortega H.E."/>
            <person name="Thomas C."/>
            <person name="Ananiev G.E."/>
            <person name="Barns K.J."/>
            <person name="Book A.J."/>
            <person name="Cagnazzo J."/>
            <person name="Carlos C."/>
            <person name="Flanigan W."/>
            <person name="Grubbs K.J."/>
            <person name="Horn H.A."/>
            <person name="Hoffmann F.M."/>
            <person name="Klassen J.L."/>
            <person name="Knack J.J."/>
            <person name="Lewin G.R."/>
            <person name="McDonald B.R."/>
            <person name="Muller L."/>
            <person name="Melo W.G.P."/>
            <person name="Pinto-Tomas A.A."/>
            <person name="Schmitz A."/>
            <person name="Wendt-Pienkowski E."/>
            <person name="Wildman S."/>
            <person name="Zhao M."/>
            <person name="Zhang F."/>
            <person name="Bugni T.S."/>
            <person name="Andes D.R."/>
            <person name="Pupo M.T."/>
            <person name="Currie C.R."/>
        </authorList>
    </citation>
    <scope>NUCLEOTIDE SEQUENCE [LARGE SCALE GENOMIC DNA]</scope>
    <source>
        <strain evidence="4 5">SID5840</strain>
    </source>
</reference>
<dbReference type="PROSITE" id="PS51318">
    <property type="entry name" value="TAT"/>
    <property type="match status" value="1"/>
</dbReference>
<dbReference type="InterPro" id="IPR004843">
    <property type="entry name" value="Calcineurin-like_PHP"/>
</dbReference>
<protein>
    <submittedName>
        <fullName evidence="4">DUF4073 domain-containing protein</fullName>
    </submittedName>
</protein>
<dbReference type="PANTHER" id="PTHR43143">
    <property type="entry name" value="METALLOPHOSPHOESTERASE, CALCINEURIN SUPERFAMILY"/>
    <property type="match status" value="1"/>
</dbReference>
<dbReference type="InterPro" id="IPR029052">
    <property type="entry name" value="Metallo-depent_PP-like"/>
</dbReference>
<feature type="domain" description="DUF4073" evidence="3">
    <location>
        <begin position="244"/>
        <end position="321"/>
    </location>
</feature>
<feature type="signal peptide" evidence="1">
    <location>
        <begin position="1"/>
        <end position="37"/>
    </location>
</feature>
<dbReference type="InterPro" id="IPR006311">
    <property type="entry name" value="TAT_signal"/>
</dbReference>
<comment type="caution">
    <text evidence="4">The sequence shown here is derived from an EMBL/GenBank/DDBJ whole genome shotgun (WGS) entry which is preliminary data.</text>
</comment>
<accession>A0A7K2IUY0</accession>
<organism evidence="4 5">
    <name type="scientific">Nocardiopsis alba</name>
    <dbReference type="NCBI Taxonomy" id="53437"/>
    <lineage>
        <taxon>Bacteria</taxon>
        <taxon>Bacillati</taxon>
        <taxon>Actinomycetota</taxon>
        <taxon>Actinomycetes</taxon>
        <taxon>Streptosporangiales</taxon>
        <taxon>Nocardiopsidaceae</taxon>
        <taxon>Nocardiopsis</taxon>
    </lineage>
</organism>
<dbReference type="Pfam" id="PF00149">
    <property type="entry name" value="Metallophos"/>
    <property type="match status" value="1"/>
</dbReference>
<dbReference type="SUPFAM" id="SSF56300">
    <property type="entry name" value="Metallo-dependent phosphatases"/>
    <property type="match status" value="1"/>
</dbReference>
<gene>
    <name evidence="4" type="ORF">GTW20_16330</name>
</gene>
<name>A0A7K2IUY0_9ACTN</name>
<dbReference type="InterPro" id="IPR051918">
    <property type="entry name" value="STPP_CPPED1"/>
</dbReference>
<evidence type="ECO:0000259" key="2">
    <source>
        <dbReference type="Pfam" id="PF00149"/>
    </source>
</evidence>
<dbReference type="EMBL" id="WWHY01000001">
    <property type="protein sequence ID" value="MYR33778.1"/>
    <property type="molecule type" value="Genomic_DNA"/>
</dbReference>
<dbReference type="PANTHER" id="PTHR43143:SF1">
    <property type="entry name" value="SERINE_THREONINE-PROTEIN PHOSPHATASE CPPED1"/>
    <property type="match status" value="1"/>
</dbReference>
<evidence type="ECO:0000313" key="5">
    <source>
        <dbReference type="Proteomes" id="UP000467124"/>
    </source>
</evidence>
<proteinExistence type="predicted"/>
<dbReference type="GO" id="GO:0016787">
    <property type="term" value="F:hydrolase activity"/>
    <property type="evidence" value="ECO:0007669"/>
    <property type="project" value="InterPro"/>
</dbReference>
<dbReference type="RefSeq" id="WP_014911573.1">
    <property type="nucleotide sequence ID" value="NZ_JBEYGU010000121.1"/>
</dbReference>
<keyword evidence="1" id="KW-0732">Signal</keyword>
<evidence type="ECO:0000259" key="3">
    <source>
        <dbReference type="Pfam" id="PF13285"/>
    </source>
</evidence>
<dbReference type="Pfam" id="PF13285">
    <property type="entry name" value="DUF4073"/>
    <property type="match status" value="1"/>
</dbReference>
<dbReference type="Gene3D" id="3.60.21.10">
    <property type="match status" value="1"/>
</dbReference>
<evidence type="ECO:0000313" key="4">
    <source>
        <dbReference type="EMBL" id="MYR33778.1"/>
    </source>
</evidence>
<dbReference type="Proteomes" id="UP000467124">
    <property type="component" value="Unassembled WGS sequence"/>
</dbReference>
<feature type="domain" description="Calcineurin-like phosphoesterase" evidence="2">
    <location>
        <begin position="45"/>
        <end position="240"/>
    </location>
</feature>
<dbReference type="AlphaFoldDB" id="A0A7K2IUY0"/>
<dbReference type="InterPro" id="IPR025142">
    <property type="entry name" value="DUF4073"/>
</dbReference>